<evidence type="ECO:0000313" key="4">
    <source>
        <dbReference type="Proteomes" id="UP000273307"/>
    </source>
</evidence>
<gene>
    <name evidence="3" type="ORF">LAUMK136_04693</name>
</gene>
<dbReference type="EMBL" id="UPHP01000123">
    <property type="protein sequence ID" value="VBA42665.1"/>
    <property type="molecule type" value="Genomic_DNA"/>
</dbReference>
<feature type="compositionally biased region" description="Low complexity" evidence="1">
    <location>
        <begin position="22"/>
        <end position="35"/>
    </location>
</feature>
<reference evidence="3 4" key="1">
    <citation type="submission" date="2018-09" db="EMBL/GenBank/DDBJ databases">
        <authorList>
            <person name="Tagini F."/>
        </authorList>
    </citation>
    <scope>NUCLEOTIDE SEQUENCE [LARGE SCALE GENOMIC DNA]</scope>
    <source>
        <strain evidence="3 4">MK136</strain>
    </source>
</reference>
<dbReference type="Proteomes" id="UP000273307">
    <property type="component" value="Unassembled WGS sequence"/>
</dbReference>
<feature type="region of interest" description="Disordered" evidence="1">
    <location>
        <begin position="22"/>
        <end position="41"/>
    </location>
</feature>
<dbReference type="RefSeq" id="WP_122444632.1">
    <property type="nucleotide sequence ID" value="NZ_UPHP01000123.1"/>
</dbReference>
<keyword evidence="4" id="KW-1185">Reference proteome</keyword>
<protein>
    <submittedName>
        <fullName evidence="3">Uncharacterized protein</fullName>
    </submittedName>
</protein>
<evidence type="ECO:0000313" key="3">
    <source>
        <dbReference type="EMBL" id="VBA42665.1"/>
    </source>
</evidence>
<proteinExistence type="predicted"/>
<feature type="chain" id="PRO_5019778156" evidence="2">
    <location>
        <begin position="26"/>
        <end position="88"/>
    </location>
</feature>
<keyword evidence="2" id="KW-0732">Signal</keyword>
<accession>A0A498QDV6</accession>
<organism evidence="3 4">
    <name type="scientific">Mycobacterium attenuatum</name>
    <dbReference type="NCBI Taxonomy" id="2341086"/>
    <lineage>
        <taxon>Bacteria</taxon>
        <taxon>Bacillati</taxon>
        <taxon>Actinomycetota</taxon>
        <taxon>Actinomycetes</taxon>
        <taxon>Mycobacteriales</taxon>
        <taxon>Mycobacteriaceae</taxon>
        <taxon>Mycobacterium</taxon>
    </lineage>
</organism>
<evidence type="ECO:0000256" key="1">
    <source>
        <dbReference type="SAM" id="MobiDB-lite"/>
    </source>
</evidence>
<dbReference type="OrthoDB" id="4752526at2"/>
<sequence length="88" mass="8569">MVNKILLSAAIVLGAAAGVAAPAAADPSTSPTGPADGIGPLALTCPDNTECPPVGSGNAPTINPQQLTQAIKNGFAAPSDFSDTQGQR</sequence>
<evidence type="ECO:0000256" key="2">
    <source>
        <dbReference type="SAM" id="SignalP"/>
    </source>
</evidence>
<name>A0A498QDV6_9MYCO</name>
<feature type="signal peptide" evidence="2">
    <location>
        <begin position="1"/>
        <end position="25"/>
    </location>
</feature>
<dbReference type="AlphaFoldDB" id="A0A498QDV6"/>